<dbReference type="PANTHER" id="PTHR30482">
    <property type="entry name" value="HIGH-AFFINITY BRANCHED-CHAIN AMINO ACID TRANSPORT SYSTEM PERMEASE"/>
    <property type="match status" value="1"/>
</dbReference>
<dbReference type="GO" id="GO:0005886">
    <property type="term" value="C:plasma membrane"/>
    <property type="evidence" value="ECO:0007669"/>
    <property type="project" value="UniProtKB-SubCell"/>
</dbReference>
<keyword evidence="2" id="KW-1003">Cell membrane</keyword>
<dbReference type="GO" id="GO:0015658">
    <property type="term" value="F:branched-chain amino acid transmembrane transporter activity"/>
    <property type="evidence" value="ECO:0007669"/>
    <property type="project" value="InterPro"/>
</dbReference>
<feature type="transmembrane region" description="Helical" evidence="6">
    <location>
        <begin position="33"/>
        <end position="57"/>
    </location>
</feature>
<protein>
    <submittedName>
        <fullName evidence="7">Putative inner-membrane translocator</fullName>
    </submittedName>
</protein>
<evidence type="ECO:0000256" key="3">
    <source>
        <dbReference type="ARBA" id="ARBA00022692"/>
    </source>
</evidence>
<feature type="transmembrane region" description="Helical" evidence="6">
    <location>
        <begin position="6"/>
        <end position="26"/>
    </location>
</feature>
<keyword evidence="5 6" id="KW-0472">Membrane</keyword>
<evidence type="ECO:0000313" key="8">
    <source>
        <dbReference type="Proteomes" id="UP000009223"/>
    </source>
</evidence>
<dbReference type="STRING" id="545694.TREPR_0443"/>
<evidence type="ECO:0000256" key="2">
    <source>
        <dbReference type="ARBA" id="ARBA00022475"/>
    </source>
</evidence>
<dbReference type="eggNOG" id="COG4177">
    <property type="taxonomic scope" value="Bacteria"/>
</dbReference>
<keyword evidence="3 6" id="KW-0812">Transmembrane</keyword>
<evidence type="ECO:0000256" key="5">
    <source>
        <dbReference type="ARBA" id="ARBA00023136"/>
    </source>
</evidence>
<dbReference type="EMBL" id="CP001843">
    <property type="protein sequence ID" value="AEF84106.1"/>
    <property type="molecule type" value="Genomic_DNA"/>
</dbReference>
<dbReference type="PANTHER" id="PTHR30482:SF10">
    <property type="entry name" value="HIGH-AFFINITY BRANCHED-CHAIN AMINO ACID TRANSPORT PROTEIN BRAE"/>
    <property type="match status" value="1"/>
</dbReference>
<feature type="transmembrane region" description="Helical" evidence="6">
    <location>
        <begin position="188"/>
        <end position="208"/>
    </location>
</feature>
<dbReference type="InterPro" id="IPR043428">
    <property type="entry name" value="LivM-like"/>
</dbReference>
<accession>F5YM62</accession>
<dbReference type="Pfam" id="PF02653">
    <property type="entry name" value="BPD_transp_2"/>
    <property type="match status" value="1"/>
</dbReference>
<evidence type="ECO:0000256" key="4">
    <source>
        <dbReference type="ARBA" id="ARBA00022989"/>
    </source>
</evidence>
<sequence length="302" mass="33107">MSGPVFFFLSFTAIFILASWALYLPYRMGQLHFLVIPNMVISAYFGALVSGAAVSGAQGAAHWPFFAVLLGAVILSALIGFLVSLCIGDAPCFSVAIVGLTFMFLVRTIAENTPFLGRTLGMYGVPRIIDSTQGNRLFLVILIYLILLLVGFLVYRFDRSPLGRAASCIFADRDMALSLGINIKTMGMLLQTASSAMGGLAGVLYLYVTRSISPAFITFQNLGLFVTMLFVGGYTTQWGILLVTPILWGIPLIMPEALQGWKNVFYALILIVILMVRPEGVITRPALRKILPWISTSVWRKR</sequence>
<dbReference type="Proteomes" id="UP000009223">
    <property type="component" value="Chromosome"/>
</dbReference>
<gene>
    <name evidence="7" type="ordered locus">TREPR_0443</name>
</gene>
<feature type="transmembrane region" description="Helical" evidence="6">
    <location>
        <begin position="137"/>
        <end position="155"/>
    </location>
</feature>
<keyword evidence="4 6" id="KW-1133">Transmembrane helix</keyword>
<proteinExistence type="predicted"/>
<dbReference type="InterPro" id="IPR001851">
    <property type="entry name" value="ABC_transp_permease"/>
</dbReference>
<reference evidence="8" key="1">
    <citation type="submission" date="2009-12" db="EMBL/GenBank/DDBJ databases">
        <title>Complete sequence of Treponema primitia strain ZAS-2.</title>
        <authorList>
            <person name="Tetu S.G."/>
            <person name="Matson E."/>
            <person name="Ren Q."/>
            <person name="Seshadri R."/>
            <person name="Elbourne L."/>
            <person name="Hassan K.A."/>
            <person name="Durkin A."/>
            <person name="Radune D."/>
            <person name="Mohamoud Y."/>
            <person name="Shay R."/>
            <person name="Jin S."/>
            <person name="Zhang X."/>
            <person name="Lucey K."/>
            <person name="Ballor N.R."/>
            <person name="Ottesen E."/>
            <person name="Rosenthal R."/>
            <person name="Allen A."/>
            <person name="Leadbetter J.R."/>
            <person name="Paulsen I.T."/>
        </authorList>
    </citation>
    <scope>NUCLEOTIDE SEQUENCE [LARGE SCALE GENOMIC DNA]</scope>
    <source>
        <strain evidence="8">ATCC BAA-887 / DSM 12427 / ZAS-2</strain>
    </source>
</reference>
<dbReference type="KEGG" id="tpi:TREPR_0443"/>
<evidence type="ECO:0000313" key="7">
    <source>
        <dbReference type="EMBL" id="AEF84106.1"/>
    </source>
</evidence>
<dbReference type="AlphaFoldDB" id="F5YM62"/>
<name>F5YM62_TREPZ</name>
<dbReference type="CDD" id="cd06581">
    <property type="entry name" value="TM_PBP1_LivM_like"/>
    <property type="match status" value="1"/>
</dbReference>
<keyword evidence="8" id="KW-1185">Reference proteome</keyword>
<feature type="transmembrane region" description="Helical" evidence="6">
    <location>
        <begin position="63"/>
        <end position="85"/>
    </location>
</feature>
<feature type="transmembrane region" description="Helical" evidence="6">
    <location>
        <begin position="264"/>
        <end position="282"/>
    </location>
</feature>
<evidence type="ECO:0000256" key="1">
    <source>
        <dbReference type="ARBA" id="ARBA00004651"/>
    </source>
</evidence>
<dbReference type="HOGENOM" id="CLU_921151_0_0_12"/>
<reference evidence="7 8" key="2">
    <citation type="journal article" date="2011" name="ISME J.">
        <title>RNA-seq reveals cooperative metabolic interactions between two termite-gut spirochete species in co-culture.</title>
        <authorList>
            <person name="Rosenthal A.Z."/>
            <person name="Matson E.G."/>
            <person name="Eldar A."/>
            <person name="Leadbetter J.R."/>
        </authorList>
    </citation>
    <scope>NUCLEOTIDE SEQUENCE [LARGE SCALE GENOMIC DNA]</scope>
    <source>
        <strain evidence="8">ATCC BAA-887 / DSM 12427 / ZAS-2</strain>
    </source>
</reference>
<evidence type="ECO:0000256" key="6">
    <source>
        <dbReference type="SAM" id="Phobius"/>
    </source>
</evidence>
<organism evidence="7 8">
    <name type="scientific">Treponema primitia (strain ATCC BAA-887 / DSM 12427 / ZAS-2)</name>
    <dbReference type="NCBI Taxonomy" id="545694"/>
    <lineage>
        <taxon>Bacteria</taxon>
        <taxon>Pseudomonadati</taxon>
        <taxon>Spirochaetota</taxon>
        <taxon>Spirochaetia</taxon>
        <taxon>Spirochaetales</taxon>
        <taxon>Treponemataceae</taxon>
        <taxon>Treponema</taxon>
    </lineage>
</organism>
<dbReference type="RefSeq" id="WP_015709571.1">
    <property type="nucleotide sequence ID" value="NC_015578.1"/>
</dbReference>
<comment type="subcellular location">
    <subcellularLocation>
        <location evidence="1">Cell membrane</location>
        <topology evidence="1">Multi-pass membrane protein</topology>
    </subcellularLocation>
</comment>